<dbReference type="KEGG" id="ctai:NCTC12078_02125"/>
<dbReference type="AlphaFoldDB" id="A0A4U8WCQ5"/>
<name>A0A4U8WCQ5_9FLAO</name>
<sequence>MLTVKTLFTCQFFKKFIMKKIFYLIIASVFFIQCGKPKEKTSENSTPPNNSAKNLNVSILIDLSDRIDPEKNPNPTMEYFQRDTEYIKSIEKGFLDHIKSKKVIQLNDQMQVFFNPEPLDPKMNELTKELKVSFDKNTTKENISLVEKKYSQLPLAIYQSAIKDKKYVGSDIWEFFKNKVNDYCIKDNHRNILYILTDGYMYHKDSRFSEGKKTSYLTPELIKSLNLNSSGFKSAIKDKNLGFVKANENLEDLEVIVLGINPVKGNPFEADVIKEYWENWFKEMKIKKYQIKSADLPSNLEPVILKAMMP</sequence>
<protein>
    <recommendedName>
        <fullName evidence="3">VWFA domain-containing protein</fullName>
    </recommendedName>
</protein>
<evidence type="ECO:0000313" key="2">
    <source>
        <dbReference type="Proteomes" id="UP000290013"/>
    </source>
</evidence>
<dbReference type="Proteomes" id="UP000290013">
    <property type="component" value="Chromosome"/>
</dbReference>
<evidence type="ECO:0000313" key="1">
    <source>
        <dbReference type="EMBL" id="VFB04102.1"/>
    </source>
</evidence>
<accession>A0A4U8WCQ5</accession>
<gene>
    <name evidence="1" type="ORF">NCTC12078_02125</name>
</gene>
<proteinExistence type="predicted"/>
<reference evidence="1 2" key="1">
    <citation type="submission" date="2019-02" db="EMBL/GenBank/DDBJ databases">
        <authorList>
            <consortium name="Pathogen Informatics"/>
        </authorList>
    </citation>
    <scope>NUCLEOTIDE SEQUENCE [LARGE SCALE GENOMIC DNA]</scope>
    <source>
        <strain evidence="1 2">3012STDY6944375</strain>
    </source>
</reference>
<dbReference type="EMBL" id="LR215974">
    <property type="protein sequence ID" value="VFB04102.1"/>
    <property type="molecule type" value="Genomic_DNA"/>
</dbReference>
<evidence type="ECO:0008006" key="3">
    <source>
        <dbReference type="Google" id="ProtNLM"/>
    </source>
</evidence>
<organism evidence="1 2">
    <name type="scientific">Chryseobacterium taihuense</name>
    <dbReference type="NCBI Taxonomy" id="1141221"/>
    <lineage>
        <taxon>Bacteria</taxon>
        <taxon>Pseudomonadati</taxon>
        <taxon>Bacteroidota</taxon>
        <taxon>Flavobacteriia</taxon>
        <taxon>Flavobacteriales</taxon>
        <taxon>Weeksellaceae</taxon>
        <taxon>Chryseobacterium group</taxon>
        <taxon>Chryseobacterium</taxon>
    </lineage>
</organism>